<dbReference type="HOGENOM" id="CLU_029138_0_0_1"/>
<dbReference type="eggNOG" id="ENOG502S7CY">
    <property type="taxonomic scope" value="Eukaryota"/>
</dbReference>
<name>K2RXW9_MACPH</name>
<reference evidence="1 2" key="1">
    <citation type="journal article" date="2012" name="BMC Genomics">
        <title>Tools to kill: Genome of one of the most destructive plant pathogenic fungi Macrophomina phaseolina.</title>
        <authorList>
            <person name="Islam M.S."/>
            <person name="Haque M.S."/>
            <person name="Islam M.M."/>
            <person name="Emdad E.M."/>
            <person name="Halim A."/>
            <person name="Hossen Q.M.M."/>
            <person name="Hossain M.Z."/>
            <person name="Ahmed B."/>
            <person name="Rahim S."/>
            <person name="Rahman M.S."/>
            <person name="Alam M.M."/>
            <person name="Hou S."/>
            <person name="Wan X."/>
            <person name="Saito J.A."/>
            <person name="Alam M."/>
        </authorList>
    </citation>
    <scope>NUCLEOTIDE SEQUENCE [LARGE SCALE GENOMIC DNA]</scope>
    <source>
        <strain evidence="1 2">MS6</strain>
    </source>
</reference>
<dbReference type="InParanoid" id="K2RXW9"/>
<evidence type="ECO:0008006" key="3">
    <source>
        <dbReference type="Google" id="ProtNLM"/>
    </source>
</evidence>
<dbReference type="InterPro" id="IPR023213">
    <property type="entry name" value="CAT-like_dom_sf"/>
</dbReference>
<protein>
    <recommendedName>
        <fullName evidence="3">Transferase</fullName>
    </recommendedName>
</protein>
<sequence>MSTQTTTTLASTTFQWAETIPGKWERKLDEREHQVLMYTRSAPKYAPYYGCCSVKFKYDVEDIIDRVRRAWRTLRHDHPSLGASVEDTENGPVWVYRVPSEADAAAWLAETFSVDHSGRSADELYPYHDTSKPIFLKYLPATQEVVFGADHVYCDGIGILLFLNNVCELVARPRSVVFGTGAEVANLSLPFASVLDIPEPSPDALAKASAIIKAWAAKAANSMAVSSSKDSTQPPGTCRKLTMLLSQADTSNLQQAAKAKGMTLAVAAHAAVIMATKRHGGPSTDGKNWASSLVFGYRHKARPPYNSAKFPISVLSVGFPEAIENPTGFLDASEKLRAAYTFWLSSEDAIQLIEPLRNMVSQAMKKAPGSGRMALPNVVNIGVIKDVQERYGDLEVLHLTGGMREIGPSVDNHFLTFRGRLNILSNFNDAYHDVASIERLMQMVKEELFRGLDVQPVEH</sequence>
<dbReference type="Gene3D" id="3.30.559.10">
    <property type="entry name" value="Chloramphenicol acetyltransferase-like domain"/>
    <property type="match status" value="1"/>
</dbReference>
<dbReference type="PANTHER" id="PTHR42034:SF1">
    <property type="entry name" value="CONDENSATION DOMAIN-CONTAINING PROTEIN"/>
    <property type="match status" value="1"/>
</dbReference>
<dbReference type="SUPFAM" id="SSF52777">
    <property type="entry name" value="CoA-dependent acyltransferases"/>
    <property type="match status" value="1"/>
</dbReference>
<accession>K2RXW9</accession>
<dbReference type="OrthoDB" id="2548233at2759"/>
<evidence type="ECO:0000313" key="2">
    <source>
        <dbReference type="Proteomes" id="UP000007129"/>
    </source>
</evidence>
<organism evidence="1 2">
    <name type="scientific">Macrophomina phaseolina (strain MS6)</name>
    <name type="common">Charcoal rot fungus</name>
    <dbReference type="NCBI Taxonomy" id="1126212"/>
    <lineage>
        <taxon>Eukaryota</taxon>
        <taxon>Fungi</taxon>
        <taxon>Dikarya</taxon>
        <taxon>Ascomycota</taxon>
        <taxon>Pezizomycotina</taxon>
        <taxon>Dothideomycetes</taxon>
        <taxon>Dothideomycetes incertae sedis</taxon>
        <taxon>Botryosphaeriales</taxon>
        <taxon>Botryosphaeriaceae</taxon>
        <taxon>Macrophomina</taxon>
    </lineage>
</organism>
<proteinExistence type="predicted"/>
<gene>
    <name evidence="1" type="ORF">MPH_03442</name>
</gene>
<comment type="caution">
    <text evidence="1">The sequence shown here is derived from an EMBL/GenBank/DDBJ whole genome shotgun (WGS) entry which is preliminary data.</text>
</comment>
<evidence type="ECO:0000313" key="1">
    <source>
        <dbReference type="EMBL" id="EKG19578.1"/>
    </source>
</evidence>
<dbReference type="AlphaFoldDB" id="K2RXW9"/>
<dbReference type="Gene3D" id="3.30.559.30">
    <property type="entry name" value="Nonribosomal peptide synthetase, condensation domain"/>
    <property type="match status" value="1"/>
</dbReference>
<dbReference type="Proteomes" id="UP000007129">
    <property type="component" value="Unassembled WGS sequence"/>
</dbReference>
<dbReference type="PANTHER" id="PTHR42034">
    <property type="entry name" value="CHROMOSOME 7, WHOLE GENOME SHOTGUN SEQUENCE-RELATED"/>
    <property type="match status" value="1"/>
</dbReference>
<dbReference type="VEuPathDB" id="FungiDB:MPH_03442"/>
<dbReference type="EMBL" id="AHHD01000163">
    <property type="protein sequence ID" value="EKG19578.1"/>
    <property type="molecule type" value="Genomic_DNA"/>
</dbReference>